<evidence type="ECO:0000256" key="2">
    <source>
        <dbReference type="ARBA" id="ARBA00010527"/>
    </source>
</evidence>
<keyword evidence="4 13" id="KW-0813">Transport</keyword>
<keyword evidence="10 13" id="KW-0143">Chaperone</keyword>
<dbReference type="Gene3D" id="2.70.98.90">
    <property type="match status" value="1"/>
</dbReference>
<dbReference type="InterPro" id="IPR019998">
    <property type="entry name" value="Membr_insert_YidC"/>
</dbReference>
<dbReference type="PANTHER" id="PTHR12428">
    <property type="entry name" value="OXA1"/>
    <property type="match status" value="1"/>
</dbReference>
<dbReference type="NCBIfam" id="TIGR03593">
    <property type="entry name" value="yidC_nterm"/>
    <property type="match status" value="1"/>
</dbReference>
<feature type="transmembrane region" description="Helical" evidence="13">
    <location>
        <begin position="412"/>
        <end position="433"/>
    </location>
</feature>
<dbReference type="InterPro" id="IPR028053">
    <property type="entry name" value="Membr_insert_YidC_N"/>
</dbReference>
<keyword evidence="8 13" id="KW-1133">Transmembrane helix</keyword>
<evidence type="ECO:0000256" key="6">
    <source>
        <dbReference type="ARBA" id="ARBA00022692"/>
    </source>
</evidence>
<evidence type="ECO:0000256" key="8">
    <source>
        <dbReference type="ARBA" id="ARBA00022989"/>
    </source>
</evidence>
<evidence type="ECO:0000256" key="9">
    <source>
        <dbReference type="ARBA" id="ARBA00023136"/>
    </source>
</evidence>
<evidence type="ECO:0000256" key="7">
    <source>
        <dbReference type="ARBA" id="ARBA00022927"/>
    </source>
</evidence>
<proteinExistence type="inferred from homology"/>
<dbReference type="NCBIfam" id="NF002357">
    <property type="entry name" value="PRK01318.2-4"/>
    <property type="match status" value="1"/>
</dbReference>
<evidence type="ECO:0000313" key="17">
    <source>
        <dbReference type="Proteomes" id="UP000594874"/>
    </source>
</evidence>
<sequence length="534" mass="61800">MVNNDKAQQKRIFLAVVLSFVFFIIYDYFFIPKPPLNVEQNLTEEQNSSQNASVANEAPALKNTDSKILNDLNQNNSENSQNNIIAEIKSEHFDAKIDSLGRISSFILKDEKYKDKDGKAINLISSENSPYPLEIRFSDTKTNQEAFNVNYTANEKELFIDENSSKTLHLTQKLSKLEIQKIITFYPRGNYEIEVKLSQNSPYFITPGFRPNIAVDSYTIHGVLVLDDKDTIHTYEDEDMDNDENIKNAKMTSAFDRYYATSFYNFDKTLNITISKDAKQNPLIFAYSDNEFKAGGYIGAKDHNTLKSIDPRLEAVVEYGWFTFIAKPMFAFLNGIHNYTKNWGWAIIIMTLIVRVVLFPLTYKSMISMNKLKDLAPKMKDIRERYKADPQKMNTHMMELYRKHGANPMSGCLPILLQIPIFFAIYRVLLNAIELKAAPWAFWIHDLSLMDPYFILPILMGLTMFAQQLITPMTIQDPTQAKIMKFLPLIFTFFFLAFPAGLTLYWFVNNLCSLVQQWVINKLFAREHHRKESE</sequence>
<feature type="transmembrane region" description="Helical" evidence="13">
    <location>
        <begin position="453"/>
        <end position="474"/>
    </location>
</feature>
<evidence type="ECO:0000256" key="3">
    <source>
        <dbReference type="ARBA" id="ARBA00015325"/>
    </source>
</evidence>
<feature type="transmembrane region" description="Helical" evidence="13">
    <location>
        <begin position="12"/>
        <end position="31"/>
    </location>
</feature>
<protein>
    <recommendedName>
        <fullName evidence="3 13">Membrane protein insertase YidC</fullName>
    </recommendedName>
    <alternativeName>
        <fullName evidence="12 13">Foldase YidC</fullName>
    </alternativeName>
    <alternativeName>
        <fullName evidence="11 13">Membrane integrase YidC</fullName>
    </alternativeName>
    <alternativeName>
        <fullName evidence="13">Membrane protein YidC</fullName>
    </alternativeName>
</protein>
<comment type="function">
    <text evidence="13">Required for the insertion and/or proper folding and/or complex formation of integral membrane proteins into the membrane. Involved in integration of membrane proteins that insert both dependently and independently of the Sec translocase complex, as well as at least some lipoproteins. Aids folding of multispanning membrane proteins.</text>
</comment>
<dbReference type="PRINTS" id="PR00701">
    <property type="entry name" value="60KDINNERMP"/>
</dbReference>
<comment type="similarity">
    <text evidence="2 13">Belongs to the OXA1/ALB3/YidC family. Type 1 subfamily.</text>
</comment>
<feature type="transmembrane region" description="Helical" evidence="13">
    <location>
        <begin position="343"/>
        <end position="363"/>
    </location>
</feature>
<evidence type="ECO:0000256" key="4">
    <source>
        <dbReference type="ARBA" id="ARBA00022448"/>
    </source>
</evidence>
<dbReference type="NCBIfam" id="TIGR03592">
    <property type="entry name" value="yidC_oxa1_cterm"/>
    <property type="match status" value="1"/>
</dbReference>
<dbReference type="InterPro" id="IPR047196">
    <property type="entry name" value="YidC_ALB_C"/>
</dbReference>
<evidence type="ECO:0000256" key="10">
    <source>
        <dbReference type="ARBA" id="ARBA00023186"/>
    </source>
</evidence>
<keyword evidence="17" id="KW-1185">Reference proteome</keyword>
<dbReference type="CDD" id="cd20070">
    <property type="entry name" value="5TM_YidC_Alb3"/>
    <property type="match status" value="1"/>
</dbReference>
<feature type="domain" description="Membrane insertase YidC/Oxa/ALB C-terminal" evidence="14">
    <location>
        <begin position="343"/>
        <end position="522"/>
    </location>
</feature>
<comment type="subunit">
    <text evidence="13">Interacts with the Sec translocase complex via SecD. Specifically interacts with transmembrane segments of nascent integral membrane proteins during membrane integration.</text>
</comment>
<dbReference type="InterPro" id="IPR001708">
    <property type="entry name" value="YidC/ALB3/OXA1/COX18"/>
</dbReference>
<evidence type="ECO:0000313" key="16">
    <source>
        <dbReference type="EMBL" id="QOR05308.1"/>
    </source>
</evidence>
<dbReference type="Proteomes" id="UP000594874">
    <property type="component" value="Chromosome"/>
</dbReference>
<organism evidence="16 17">
    <name type="scientific">Campylobacter cuniculorum</name>
    <dbReference type="NCBI Taxonomy" id="374106"/>
    <lineage>
        <taxon>Bacteria</taxon>
        <taxon>Pseudomonadati</taxon>
        <taxon>Campylobacterota</taxon>
        <taxon>Epsilonproteobacteria</taxon>
        <taxon>Campylobacterales</taxon>
        <taxon>Campylobacteraceae</taxon>
        <taxon>Campylobacter</taxon>
    </lineage>
</organism>
<evidence type="ECO:0000259" key="14">
    <source>
        <dbReference type="Pfam" id="PF02096"/>
    </source>
</evidence>
<dbReference type="Pfam" id="PF14849">
    <property type="entry name" value="YidC_periplas"/>
    <property type="match status" value="1"/>
</dbReference>
<evidence type="ECO:0000256" key="1">
    <source>
        <dbReference type="ARBA" id="ARBA00004429"/>
    </source>
</evidence>
<evidence type="ECO:0000256" key="5">
    <source>
        <dbReference type="ARBA" id="ARBA00022475"/>
    </source>
</evidence>
<dbReference type="InterPro" id="IPR028055">
    <property type="entry name" value="YidC/Oxa/ALB_C"/>
</dbReference>
<dbReference type="HAMAP" id="MF_01810">
    <property type="entry name" value="YidC_type1"/>
    <property type="match status" value="1"/>
</dbReference>
<keyword evidence="5 13" id="KW-1003">Cell membrane</keyword>
<name>A0ABX6U2W0_9BACT</name>
<evidence type="ECO:0000256" key="11">
    <source>
        <dbReference type="ARBA" id="ARBA00033245"/>
    </source>
</evidence>
<dbReference type="CDD" id="cd19960">
    <property type="entry name" value="YidC_peri"/>
    <property type="match status" value="1"/>
</dbReference>
<dbReference type="EMBL" id="CP063091">
    <property type="protein sequence ID" value="QOR05308.1"/>
    <property type="molecule type" value="Genomic_DNA"/>
</dbReference>
<gene>
    <name evidence="13 16" type="primary">yidC</name>
    <name evidence="16" type="ORF">A0071_06550</name>
</gene>
<evidence type="ECO:0000259" key="15">
    <source>
        <dbReference type="Pfam" id="PF14849"/>
    </source>
</evidence>
<dbReference type="PRINTS" id="PR01900">
    <property type="entry name" value="YIDCPROTEIN"/>
</dbReference>
<reference evidence="16 17" key="1">
    <citation type="submission" date="2020-10" db="EMBL/GenBank/DDBJ databases">
        <title>Campylobacter and Helicobacter PacBio genomes.</title>
        <authorList>
            <person name="Lane C."/>
        </authorList>
    </citation>
    <scope>NUCLEOTIDE SEQUENCE [LARGE SCALE GENOMIC DNA]</scope>
    <source>
        <strain evidence="16 17">2010D-8469</strain>
    </source>
</reference>
<dbReference type="PANTHER" id="PTHR12428:SF65">
    <property type="entry name" value="CYTOCHROME C OXIDASE ASSEMBLY PROTEIN COX18, MITOCHONDRIAL"/>
    <property type="match status" value="1"/>
</dbReference>
<feature type="domain" description="Membrane insertase YidC N-terminal" evidence="15">
    <location>
        <begin position="87"/>
        <end position="331"/>
    </location>
</feature>
<evidence type="ECO:0000256" key="13">
    <source>
        <dbReference type="HAMAP-Rule" id="MF_01810"/>
    </source>
</evidence>
<dbReference type="Pfam" id="PF02096">
    <property type="entry name" value="60KD_IMP"/>
    <property type="match status" value="1"/>
</dbReference>
<keyword evidence="7 13" id="KW-0653">Protein transport</keyword>
<accession>A0ABX6U2W0</accession>
<keyword evidence="6 13" id="KW-0812">Transmembrane</keyword>
<evidence type="ECO:0000256" key="12">
    <source>
        <dbReference type="ARBA" id="ARBA00033342"/>
    </source>
</evidence>
<keyword evidence="9 13" id="KW-0472">Membrane</keyword>
<comment type="subcellular location">
    <subcellularLocation>
        <location evidence="1">Cell inner membrane</location>
        <topology evidence="1">Multi-pass membrane protein</topology>
    </subcellularLocation>
    <subcellularLocation>
        <location evidence="13">Cell membrane</location>
        <topology evidence="13">Multi-pass membrane protein</topology>
    </subcellularLocation>
</comment>
<feature type="transmembrane region" description="Helical" evidence="13">
    <location>
        <begin position="486"/>
        <end position="508"/>
    </location>
</feature>
<dbReference type="InterPro" id="IPR038221">
    <property type="entry name" value="YidC_periplasmic_sf"/>
</dbReference>